<protein>
    <submittedName>
        <fullName evidence="1">Uncharacterized protein</fullName>
    </submittedName>
</protein>
<keyword evidence="2" id="KW-1185">Reference proteome</keyword>
<dbReference type="EMBL" id="JAFEMO010000012">
    <property type="protein sequence ID" value="KAH7554371.1"/>
    <property type="molecule type" value="Genomic_DNA"/>
</dbReference>
<sequence>MVEETAGMARKEGFSSPAMMTTILGSGSSTLSTIAGFCEALSSVVELEEEDCFLYEQTNKINDTAISIKTIAKLPKRWWDDDIKQIRVEVRYIIGRLIVIGNDNIIL</sequence>
<dbReference type="Proteomes" id="UP000827721">
    <property type="component" value="Unassembled WGS sequence"/>
</dbReference>
<organism evidence="1 2">
    <name type="scientific">Xanthoceras sorbifolium</name>
    <dbReference type="NCBI Taxonomy" id="99658"/>
    <lineage>
        <taxon>Eukaryota</taxon>
        <taxon>Viridiplantae</taxon>
        <taxon>Streptophyta</taxon>
        <taxon>Embryophyta</taxon>
        <taxon>Tracheophyta</taxon>
        <taxon>Spermatophyta</taxon>
        <taxon>Magnoliopsida</taxon>
        <taxon>eudicotyledons</taxon>
        <taxon>Gunneridae</taxon>
        <taxon>Pentapetalae</taxon>
        <taxon>rosids</taxon>
        <taxon>malvids</taxon>
        <taxon>Sapindales</taxon>
        <taxon>Sapindaceae</taxon>
        <taxon>Xanthoceroideae</taxon>
        <taxon>Xanthoceras</taxon>
    </lineage>
</organism>
<evidence type="ECO:0000313" key="2">
    <source>
        <dbReference type="Proteomes" id="UP000827721"/>
    </source>
</evidence>
<accession>A0ABQ8HCZ5</accession>
<reference evidence="1 2" key="1">
    <citation type="submission" date="2021-02" db="EMBL/GenBank/DDBJ databases">
        <title>Plant Genome Project.</title>
        <authorList>
            <person name="Zhang R.-G."/>
        </authorList>
    </citation>
    <scope>NUCLEOTIDE SEQUENCE [LARGE SCALE GENOMIC DNA]</scope>
    <source>
        <tissue evidence="1">Leaves</tissue>
    </source>
</reference>
<proteinExistence type="predicted"/>
<gene>
    <name evidence="1" type="ORF">JRO89_XS12G0180400</name>
</gene>
<evidence type="ECO:0000313" key="1">
    <source>
        <dbReference type="EMBL" id="KAH7554371.1"/>
    </source>
</evidence>
<comment type="caution">
    <text evidence="1">The sequence shown here is derived from an EMBL/GenBank/DDBJ whole genome shotgun (WGS) entry which is preliminary data.</text>
</comment>
<name>A0ABQ8HCZ5_9ROSI</name>